<dbReference type="FunFam" id="3.30.30.30:FF:000001">
    <property type="entry name" value="heat shock 70 kDa protein-like"/>
    <property type="match status" value="1"/>
</dbReference>
<feature type="region of interest" description="Disordered" evidence="4">
    <location>
        <begin position="109"/>
        <end position="128"/>
    </location>
</feature>
<dbReference type="Gene3D" id="2.60.34.10">
    <property type="entry name" value="Substrate Binding Domain Of DNAk, Chain A, domain 1"/>
    <property type="match status" value="1"/>
</dbReference>
<evidence type="ECO:0000256" key="2">
    <source>
        <dbReference type="ARBA" id="ARBA00022741"/>
    </source>
</evidence>
<dbReference type="InterPro" id="IPR029047">
    <property type="entry name" value="HSP70_peptide-bd_sf"/>
</dbReference>
<dbReference type="InterPro" id="IPR013126">
    <property type="entry name" value="Hsp_70_fam"/>
</dbReference>
<dbReference type="Gene3D" id="3.90.640.10">
    <property type="entry name" value="Actin, Chain A, domain 4"/>
    <property type="match status" value="1"/>
</dbReference>
<name>A0A2A2L0W0_9BILA</name>
<dbReference type="SUPFAM" id="SSF53067">
    <property type="entry name" value="Actin-like ATPase domain"/>
    <property type="match status" value="2"/>
</dbReference>
<dbReference type="PANTHER" id="PTHR19375">
    <property type="entry name" value="HEAT SHOCK PROTEIN 70KDA"/>
    <property type="match status" value="1"/>
</dbReference>
<dbReference type="PRINTS" id="PR00301">
    <property type="entry name" value="HEATSHOCK70"/>
</dbReference>
<keyword evidence="6" id="KW-1185">Reference proteome</keyword>
<dbReference type="GO" id="GO:0140662">
    <property type="term" value="F:ATP-dependent protein folding chaperone"/>
    <property type="evidence" value="ECO:0007669"/>
    <property type="project" value="InterPro"/>
</dbReference>
<comment type="caution">
    <text evidence="5">The sequence shown here is derived from an EMBL/GenBank/DDBJ whole genome shotgun (WGS) entry which is preliminary data.</text>
</comment>
<comment type="similarity">
    <text evidence="1">Belongs to the heat shock protein 70 family.</text>
</comment>
<gene>
    <name evidence="5" type="ORF">WR25_09298</name>
</gene>
<evidence type="ECO:0000313" key="5">
    <source>
        <dbReference type="EMBL" id="PAV79805.1"/>
    </source>
</evidence>
<sequence>MDWYDSVSGPCLKLLVVTGDAKRFIGRQFNDSSVQNDMKRWRFKVIDRNGKPHVEFTQNRGARVRSAEQISSEVLKYMKKIAEATFALKNSMMKVELIPELFTQANSRCSDNGPGSIRSTSTSGNYGSRQVDLANDQDWKVDLSKAKFNEMIQSTIAGTLKIVDQALGRASLKTQDIDYVILAGGSTRIQLVREMLTEKFSKEKIWCKINPDEAVAIGASLIASSMQRDTPISLKLNIQEKTPLSLGVDYRHDYFAVVIPRGTVYPCKLDRVGGTSVDNQKEAEMMIYEGERKKASSNRKIGRVNLILENQNAKSSYKIKNIFEIDGNGILHVTTVEVDTGNSADLEIQYDGLSYKEDDIQRILAEAEAHKEEDADFESRLNSLKILEELLEQLNELKTMVQ</sequence>
<dbReference type="GO" id="GO:0005524">
    <property type="term" value="F:ATP binding"/>
    <property type="evidence" value="ECO:0007669"/>
    <property type="project" value="UniProtKB-KW"/>
</dbReference>
<protein>
    <submittedName>
        <fullName evidence="5">Uncharacterized protein</fullName>
    </submittedName>
</protein>
<dbReference type="SUPFAM" id="SSF100920">
    <property type="entry name" value="Heat shock protein 70kD (HSP70), peptide-binding domain"/>
    <property type="match status" value="1"/>
</dbReference>
<dbReference type="Gene3D" id="3.30.30.30">
    <property type="match status" value="1"/>
</dbReference>
<dbReference type="Pfam" id="PF00012">
    <property type="entry name" value="HSP70"/>
    <property type="match status" value="2"/>
</dbReference>
<dbReference type="GO" id="GO:0006950">
    <property type="term" value="P:response to stress"/>
    <property type="evidence" value="ECO:0007669"/>
    <property type="project" value="UniProtKB-ARBA"/>
</dbReference>
<dbReference type="OrthoDB" id="2401965at2759"/>
<dbReference type="Gene3D" id="3.30.420.40">
    <property type="match status" value="2"/>
</dbReference>
<evidence type="ECO:0000256" key="1">
    <source>
        <dbReference type="ARBA" id="ARBA00007381"/>
    </source>
</evidence>
<proteinExistence type="inferred from homology"/>
<dbReference type="STRING" id="2018661.A0A2A2L0W0"/>
<reference evidence="5 6" key="1">
    <citation type="journal article" date="2017" name="Curr. Biol.">
        <title>Genome architecture and evolution of a unichromosomal asexual nematode.</title>
        <authorList>
            <person name="Fradin H."/>
            <person name="Zegar C."/>
            <person name="Gutwein M."/>
            <person name="Lucas J."/>
            <person name="Kovtun M."/>
            <person name="Corcoran D."/>
            <person name="Baugh L.R."/>
            <person name="Kiontke K."/>
            <person name="Gunsalus K."/>
            <person name="Fitch D.H."/>
            <person name="Piano F."/>
        </authorList>
    </citation>
    <scope>NUCLEOTIDE SEQUENCE [LARGE SCALE GENOMIC DNA]</scope>
    <source>
        <strain evidence="5">PF1309</strain>
    </source>
</reference>
<feature type="compositionally biased region" description="Polar residues" evidence="4">
    <location>
        <begin position="117"/>
        <end position="128"/>
    </location>
</feature>
<dbReference type="InterPro" id="IPR043129">
    <property type="entry name" value="ATPase_NBD"/>
</dbReference>
<dbReference type="EMBL" id="LIAE01007363">
    <property type="protein sequence ID" value="PAV79805.1"/>
    <property type="molecule type" value="Genomic_DNA"/>
</dbReference>
<evidence type="ECO:0000256" key="4">
    <source>
        <dbReference type="SAM" id="MobiDB-lite"/>
    </source>
</evidence>
<keyword evidence="2" id="KW-0547">Nucleotide-binding</keyword>
<organism evidence="5 6">
    <name type="scientific">Diploscapter pachys</name>
    <dbReference type="NCBI Taxonomy" id="2018661"/>
    <lineage>
        <taxon>Eukaryota</taxon>
        <taxon>Metazoa</taxon>
        <taxon>Ecdysozoa</taxon>
        <taxon>Nematoda</taxon>
        <taxon>Chromadorea</taxon>
        <taxon>Rhabditida</taxon>
        <taxon>Rhabditina</taxon>
        <taxon>Rhabditomorpha</taxon>
        <taxon>Rhabditoidea</taxon>
        <taxon>Rhabditidae</taxon>
        <taxon>Diploscapter</taxon>
    </lineage>
</organism>
<keyword evidence="3" id="KW-0067">ATP-binding</keyword>
<dbReference type="AlphaFoldDB" id="A0A2A2L0W0"/>
<dbReference type="Proteomes" id="UP000218231">
    <property type="component" value="Unassembled WGS sequence"/>
</dbReference>
<evidence type="ECO:0000313" key="6">
    <source>
        <dbReference type="Proteomes" id="UP000218231"/>
    </source>
</evidence>
<evidence type="ECO:0000256" key="3">
    <source>
        <dbReference type="ARBA" id="ARBA00022840"/>
    </source>
</evidence>
<accession>A0A2A2L0W0</accession>